<dbReference type="OrthoDB" id="264603at2759"/>
<dbReference type="SUPFAM" id="SSF49354">
    <property type="entry name" value="PapD-like"/>
    <property type="match status" value="1"/>
</dbReference>
<evidence type="ECO:0000256" key="1">
    <source>
        <dbReference type="ARBA" id="ARBA00004211"/>
    </source>
</evidence>
<dbReference type="PROSITE" id="PS50202">
    <property type="entry name" value="MSP"/>
    <property type="match status" value="1"/>
</dbReference>
<dbReference type="GO" id="GO:0005886">
    <property type="term" value="C:plasma membrane"/>
    <property type="evidence" value="ECO:0007669"/>
    <property type="project" value="TreeGrafter"/>
</dbReference>
<keyword evidence="6" id="KW-0175">Coiled coil</keyword>
<proteinExistence type="inferred from homology"/>
<evidence type="ECO:0000256" key="6">
    <source>
        <dbReference type="SAM" id="Coils"/>
    </source>
</evidence>
<feature type="coiled-coil region" evidence="6">
    <location>
        <begin position="205"/>
        <end position="232"/>
    </location>
</feature>
<feature type="transmembrane region" description="Helical" evidence="7">
    <location>
        <begin position="267"/>
        <end position="287"/>
    </location>
</feature>
<dbReference type="GO" id="GO:0090158">
    <property type="term" value="P:endoplasmic reticulum membrane organization"/>
    <property type="evidence" value="ECO:0007669"/>
    <property type="project" value="TreeGrafter"/>
</dbReference>
<keyword evidence="10" id="KW-1185">Reference proteome</keyword>
<accession>A0A1Y2CI04</accession>
<comment type="caution">
    <text evidence="9">The sequence shown here is derived from an EMBL/GenBank/DDBJ whole genome shotgun (WGS) entry which is preliminary data.</text>
</comment>
<sequence>MSSKPKPEAHKYLELDPPKNLVFQRPFDTPKSQMLKLKNITDTTIVFKVKTTAPNNYIVIPNCGEVKANSVREIEIRRNSTNEEFPPNFKCKDKFLVQSMMISEEEIEQGKSDSKEFLMTKFQEIDKLKKTDPEEYTRILGEDRLTCDYVLPNEAVPVHEAQSTEELGMSRDSLITTNNVDISSNTATIPANVTSSTVAATKPTSAHEAEELAAAKEKIKELKQALKGFKQDQAIQELTKGATTAARDVKATPAQAQLKRAAPNKNVIPVEIVVLVALLAFLIGAFCF</sequence>
<evidence type="ECO:0000256" key="3">
    <source>
        <dbReference type="ARBA" id="ARBA00022692"/>
    </source>
</evidence>
<dbReference type="InterPro" id="IPR016763">
    <property type="entry name" value="VAP"/>
</dbReference>
<dbReference type="InterPro" id="IPR000535">
    <property type="entry name" value="MSP_dom"/>
</dbReference>
<dbReference type="EMBL" id="MCOG01000107">
    <property type="protein sequence ID" value="ORY46670.1"/>
    <property type="molecule type" value="Genomic_DNA"/>
</dbReference>
<evidence type="ECO:0000256" key="4">
    <source>
        <dbReference type="ARBA" id="ARBA00022989"/>
    </source>
</evidence>
<dbReference type="Proteomes" id="UP000193920">
    <property type="component" value="Unassembled WGS sequence"/>
</dbReference>
<dbReference type="InterPro" id="IPR013783">
    <property type="entry name" value="Ig-like_fold"/>
</dbReference>
<evidence type="ECO:0000256" key="5">
    <source>
        <dbReference type="ARBA" id="ARBA00023136"/>
    </source>
</evidence>
<evidence type="ECO:0000313" key="10">
    <source>
        <dbReference type="Proteomes" id="UP000193920"/>
    </source>
</evidence>
<evidence type="ECO:0000256" key="2">
    <source>
        <dbReference type="ARBA" id="ARBA00008932"/>
    </source>
</evidence>
<dbReference type="Gene3D" id="2.60.40.10">
    <property type="entry name" value="Immunoglobulins"/>
    <property type="match status" value="1"/>
</dbReference>
<dbReference type="PANTHER" id="PTHR10809">
    <property type="entry name" value="VESICLE-ASSOCIATED MEMBRANE PROTEIN-ASSOCIATED PROTEIN"/>
    <property type="match status" value="1"/>
</dbReference>
<name>A0A1Y2CI04_9FUNG</name>
<dbReference type="GO" id="GO:0005789">
    <property type="term" value="C:endoplasmic reticulum membrane"/>
    <property type="evidence" value="ECO:0007669"/>
    <property type="project" value="InterPro"/>
</dbReference>
<keyword evidence="5 7" id="KW-0472">Membrane</keyword>
<organism evidence="9 10">
    <name type="scientific">Neocallimastix californiae</name>
    <dbReference type="NCBI Taxonomy" id="1754190"/>
    <lineage>
        <taxon>Eukaryota</taxon>
        <taxon>Fungi</taxon>
        <taxon>Fungi incertae sedis</taxon>
        <taxon>Chytridiomycota</taxon>
        <taxon>Chytridiomycota incertae sedis</taxon>
        <taxon>Neocallimastigomycetes</taxon>
        <taxon>Neocallimastigales</taxon>
        <taxon>Neocallimastigaceae</taxon>
        <taxon>Neocallimastix</taxon>
    </lineage>
</organism>
<evidence type="ECO:0000259" key="8">
    <source>
        <dbReference type="PROSITE" id="PS50202"/>
    </source>
</evidence>
<evidence type="ECO:0000256" key="7">
    <source>
        <dbReference type="SAM" id="Phobius"/>
    </source>
</evidence>
<feature type="domain" description="MSP" evidence="8">
    <location>
        <begin position="12"/>
        <end position="150"/>
    </location>
</feature>
<keyword evidence="3 7" id="KW-0812">Transmembrane</keyword>
<protein>
    <recommendedName>
        <fullName evidence="8">MSP domain-containing protein</fullName>
    </recommendedName>
</protein>
<evidence type="ECO:0000313" key="9">
    <source>
        <dbReference type="EMBL" id="ORY46670.1"/>
    </source>
</evidence>
<dbReference type="AlphaFoldDB" id="A0A1Y2CI04"/>
<dbReference type="GO" id="GO:0061817">
    <property type="term" value="P:endoplasmic reticulum-plasma membrane tethering"/>
    <property type="evidence" value="ECO:0007669"/>
    <property type="project" value="TreeGrafter"/>
</dbReference>
<reference evidence="9 10" key="1">
    <citation type="submission" date="2016-08" db="EMBL/GenBank/DDBJ databases">
        <title>A Parts List for Fungal Cellulosomes Revealed by Comparative Genomics.</title>
        <authorList>
            <consortium name="DOE Joint Genome Institute"/>
            <person name="Haitjema C.H."/>
            <person name="Gilmore S.P."/>
            <person name="Henske J.K."/>
            <person name="Solomon K.V."/>
            <person name="De Groot R."/>
            <person name="Kuo A."/>
            <person name="Mondo S.J."/>
            <person name="Salamov A.A."/>
            <person name="Labutti K."/>
            <person name="Zhao Z."/>
            <person name="Chiniquy J."/>
            <person name="Barry K."/>
            <person name="Brewer H.M."/>
            <person name="Purvine S.O."/>
            <person name="Wright A.T."/>
            <person name="Boxma B."/>
            <person name="Van Alen T."/>
            <person name="Hackstein J.H."/>
            <person name="Baker S.E."/>
            <person name="Grigoriev I.V."/>
            <person name="O'Malley M.A."/>
        </authorList>
    </citation>
    <scope>NUCLEOTIDE SEQUENCE [LARGE SCALE GENOMIC DNA]</scope>
    <source>
        <strain evidence="9 10">G1</strain>
    </source>
</reference>
<dbReference type="Pfam" id="PF00635">
    <property type="entry name" value="Motile_Sperm"/>
    <property type="match status" value="1"/>
</dbReference>
<comment type="similarity">
    <text evidence="2">Belongs to the VAMP-associated protein (VAP) (TC 9.B.17) family.</text>
</comment>
<dbReference type="PIRSF" id="PIRSF019693">
    <property type="entry name" value="VAMP-associated"/>
    <property type="match status" value="1"/>
</dbReference>
<dbReference type="InterPro" id="IPR008962">
    <property type="entry name" value="PapD-like_sf"/>
</dbReference>
<keyword evidence="4 7" id="KW-1133">Transmembrane helix</keyword>
<dbReference type="PANTHER" id="PTHR10809:SF6">
    <property type="entry name" value="AT11025P-RELATED"/>
    <property type="match status" value="1"/>
</dbReference>
<dbReference type="STRING" id="1754190.A0A1Y2CI04"/>
<gene>
    <name evidence="9" type="ORF">LY90DRAFT_509221</name>
</gene>
<comment type="subcellular location">
    <subcellularLocation>
        <location evidence="1">Membrane</location>
        <topology evidence="1">Single-pass type IV membrane protein</topology>
    </subcellularLocation>
</comment>